<organism evidence="2">
    <name type="scientific">Drosophila persimilis</name>
    <name type="common">Fruit fly</name>
    <dbReference type="NCBI Taxonomy" id="7234"/>
    <lineage>
        <taxon>Eukaryota</taxon>
        <taxon>Metazoa</taxon>
        <taxon>Ecdysozoa</taxon>
        <taxon>Arthropoda</taxon>
        <taxon>Hexapoda</taxon>
        <taxon>Insecta</taxon>
        <taxon>Pterygota</taxon>
        <taxon>Neoptera</taxon>
        <taxon>Endopterygota</taxon>
        <taxon>Diptera</taxon>
        <taxon>Brachycera</taxon>
        <taxon>Muscomorpha</taxon>
        <taxon>Ephydroidea</taxon>
        <taxon>Drosophilidae</taxon>
        <taxon>Drosophila</taxon>
        <taxon>Sophophora</taxon>
    </lineage>
</organism>
<dbReference type="HOGENOM" id="CLU_1367505_0_0_1"/>
<proteinExistence type="predicted"/>
<reference evidence="1 2" key="1">
    <citation type="journal article" date="2007" name="Nature">
        <title>Evolution of genes and genomes on the Drosophila phylogeny.</title>
        <authorList>
            <consortium name="Drosophila 12 Genomes Consortium"/>
            <person name="Clark A.G."/>
            <person name="Eisen M.B."/>
            <person name="Smith D.R."/>
            <person name="Bergman C.M."/>
            <person name="Oliver B."/>
            <person name="Markow T.A."/>
            <person name="Kaufman T.C."/>
            <person name="Kellis M."/>
            <person name="Gelbart W."/>
            <person name="Iyer V.N."/>
            <person name="Pollard D.A."/>
            <person name="Sackton T.B."/>
            <person name="Larracuente A.M."/>
            <person name="Singh N.D."/>
            <person name="Abad J.P."/>
            <person name="Abt D.N."/>
            <person name="Adryan B."/>
            <person name="Aguade M."/>
            <person name="Akashi H."/>
            <person name="Anderson W.W."/>
            <person name="Aquadro C.F."/>
            <person name="Ardell D.H."/>
            <person name="Arguello R."/>
            <person name="Artieri C.G."/>
            <person name="Barbash D.A."/>
            <person name="Barker D."/>
            <person name="Barsanti P."/>
            <person name="Batterham P."/>
            <person name="Batzoglou S."/>
            <person name="Begun D."/>
            <person name="Bhutkar A."/>
            <person name="Blanco E."/>
            <person name="Bosak S.A."/>
            <person name="Bradley R.K."/>
            <person name="Brand A.D."/>
            <person name="Brent M.R."/>
            <person name="Brooks A.N."/>
            <person name="Brown R.H."/>
            <person name="Butlin R.K."/>
            <person name="Caggese C."/>
            <person name="Calvi B.R."/>
            <person name="Bernardo de Carvalho A."/>
            <person name="Caspi A."/>
            <person name="Castrezana S."/>
            <person name="Celniker S.E."/>
            <person name="Chang J.L."/>
            <person name="Chapple C."/>
            <person name="Chatterji S."/>
            <person name="Chinwalla A."/>
            <person name="Civetta A."/>
            <person name="Clifton S.W."/>
            <person name="Comeron J.M."/>
            <person name="Costello J.C."/>
            <person name="Coyne J.A."/>
            <person name="Daub J."/>
            <person name="David R.G."/>
            <person name="Delcher A.L."/>
            <person name="Delehaunty K."/>
            <person name="Do C.B."/>
            <person name="Ebling H."/>
            <person name="Edwards K."/>
            <person name="Eickbush T."/>
            <person name="Evans J.D."/>
            <person name="Filipski A."/>
            <person name="Findeiss S."/>
            <person name="Freyhult E."/>
            <person name="Fulton L."/>
            <person name="Fulton R."/>
            <person name="Garcia A.C."/>
            <person name="Gardiner A."/>
            <person name="Garfield D.A."/>
            <person name="Garvin B.E."/>
            <person name="Gibson G."/>
            <person name="Gilbert D."/>
            <person name="Gnerre S."/>
            <person name="Godfrey J."/>
            <person name="Good R."/>
            <person name="Gotea V."/>
            <person name="Gravely B."/>
            <person name="Greenberg A.J."/>
            <person name="Griffiths-Jones S."/>
            <person name="Gross S."/>
            <person name="Guigo R."/>
            <person name="Gustafson E.A."/>
            <person name="Haerty W."/>
            <person name="Hahn M.W."/>
            <person name="Halligan D.L."/>
            <person name="Halpern A.L."/>
            <person name="Halter G.M."/>
            <person name="Han M.V."/>
            <person name="Heger A."/>
            <person name="Hillier L."/>
            <person name="Hinrichs A.S."/>
            <person name="Holmes I."/>
            <person name="Hoskins R.A."/>
            <person name="Hubisz M.J."/>
            <person name="Hultmark D."/>
            <person name="Huntley M.A."/>
            <person name="Jaffe D.B."/>
            <person name="Jagadeeshan S."/>
            <person name="Jeck W.R."/>
            <person name="Johnson J."/>
            <person name="Jones C.D."/>
            <person name="Jordan W.C."/>
            <person name="Karpen G.H."/>
            <person name="Kataoka E."/>
            <person name="Keightley P.D."/>
            <person name="Kheradpour P."/>
            <person name="Kirkness E.F."/>
            <person name="Koerich L.B."/>
            <person name="Kristiansen K."/>
            <person name="Kudrna D."/>
            <person name="Kulathinal R.J."/>
            <person name="Kumar S."/>
            <person name="Kwok R."/>
            <person name="Lander E."/>
            <person name="Langley C.H."/>
            <person name="Lapoint R."/>
            <person name="Lazzaro B.P."/>
            <person name="Lee S.J."/>
            <person name="Levesque L."/>
            <person name="Li R."/>
            <person name="Lin C.F."/>
            <person name="Lin M.F."/>
            <person name="Lindblad-Toh K."/>
            <person name="Llopart A."/>
            <person name="Long M."/>
            <person name="Low L."/>
            <person name="Lozovsky E."/>
            <person name="Lu J."/>
            <person name="Luo M."/>
            <person name="Machado C.A."/>
            <person name="Makalowski W."/>
            <person name="Marzo M."/>
            <person name="Matsuda M."/>
            <person name="Matzkin L."/>
            <person name="McAllister B."/>
            <person name="McBride C.S."/>
            <person name="McKernan B."/>
            <person name="McKernan K."/>
            <person name="Mendez-Lago M."/>
            <person name="Minx P."/>
            <person name="Mollenhauer M.U."/>
            <person name="Montooth K."/>
            <person name="Mount S.M."/>
            <person name="Mu X."/>
            <person name="Myers E."/>
            <person name="Negre B."/>
            <person name="Newfeld S."/>
            <person name="Nielsen R."/>
            <person name="Noor M.A."/>
            <person name="O'Grady P."/>
            <person name="Pachter L."/>
            <person name="Papaceit M."/>
            <person name="Parisi M.J."/>
            <person name="Parisi M."/>
            <person name="Parts L."/>
            <person name="Pedersen J.S."/>
            <person name="Pesole G."/>
            <person name="Phillippy A.M."/>
            <person name="Ponting C.P."/>
            <person name="Pop M."/>
            <person name="Porcelli D."/>
            <person name="Powell J.R."/>
            <person name="Prohaska S."/>
            <person name="Pruitt K."/>
            <person name="Puig M."/>
            <person name="Quesneville H."/>
            <person name="Ram K.R."/>
            <person name="Rand D."/>
            <person name="Rasmussen M.D."/>
            <person name="Reed L.K."/>
            <person name="Reenan R."/>
            <person name="Reily A."/>
            <person name="Remington K.A."/>
            <person name="Rieger T.T."/>
            <person name="Ritchie M.G."/>
            <person name="Robin C."/>
            <person name="Rogers Y.H."/>
            <person name="Rohde C."/>
            <person name="Rozas J."/>
            <person name="Rubenfield M.J."/>
            <person name="Ruiz A."/>
            <person name="Russo S."/>
            <person name="Salzberg S.L."/>
            <person name="Sanchez-Gracia A."/>
            <person name="Saranga D.J."/>
            <person name="Sato H."/>
            <person name="Schaeffer S.W."/>
            <person name="Schatz M.C."/>
            <person name="Schlenke T."/>
            <person name="Schwartz R."/>
            <person name="Segarra C."/>
            <person name="Singh R.S."/>
            <person name="Sirot L."/>
            <person name="Sirota M."/>
            <person name="Sisneros N.B."/>
            <person name="Smith C.D."/>
            <person name="Smith T.F."/>
            <person name="Spieth J."/>
            <person name="Stage D.E."/>
            <person name="Stark A."/>
            <person name="Stephan W."/>
            <person name="Strausberg R.L."/>
            <person name="Strempel S."/>
            <person name="Sturgill D."/>
            <person name="Sutton G."/>
            <person name="Sutton G.G."/>
            <person name="Tao W."/>
            <person name="Teichmann S."/>
            <person name="Tobari Y.N."/>
            <person name="Tomimura Y."/>
            <person name="Tsolas J.M."/>
            <person name="Valente V.L."/>
            <person name="Venter E."/>
            <person name="Venter J.C."/>
            <person name="Vicario S."/>
            <person name="Vieira F.G."/>
            <person name="Vilella A.J."/>
            <person name="Villasante A."/>
            <person name="Walenz B."/>
            <person name="Wang J."/>
            <person name="Wasserman M."/>
            <person name="Watts T."/>
            <person name="Wilson D."/>
            <person name="Wilson R.K."/>
            <person name="Wing R.A."/>
            <person name="Wolfner M.F."/>
            <person name="Wong A."/>
            <person name="Wong G.K."/>
            <person name="Wu C.I."/>
            <person name="Wu G."/>
            <person name="Yamamoto D."/>
            <person name="Yang H.P."/>
            <person name="Yang S.P."/>
            <person name="Yorke J.A."/>
            <person name="Yoshida K."/>
            <person name="Zdobnov E."/>
            <person name="Zhang P."/>
            <person name="Zhang Y."/>
            <person name="Zimin A.V."/>
            <person name="Baldwin J."/>
            <person name="Abdouelleil A."/>
            <person name="Abdulkadir J."/>
            <person name="Abebe A."/>
            <person name="Abera B."/>
            <person name="Abreu J."/>
            <person name="Acer S.C."/>
            <person name="Aftuck L."/>
            <person name="Alexander A."/>
            <person name="An P."/>
            <person name="Anderson E."/>
            <person name="Anderson S."/>
            <person name="Arachi H."/>
            <person name="Azer M."/>
            <person name="Bachantsang P."/>
            <person name="Barry A."/>
            <person name="Bayul T."/>
            <person name="Berlin A."/>
            <person name="Bessette D."/>
            <person name="Bloom T."/>
            <person name="Blye J."/>
            <person name="Boguslavskiy L."/>
            <person name="Bonnet C."/>
            <person name="Boukhgalter B."/>
            <person name="Bourzgui I."/>
            <person name="Brown A."/>
            <person name="Cahill P."/>
            <person name="Channer S."/>
            <person name="Cheshatsang Y."/>
            <person name="Chuda L."/>
            <person name="Citroen M."/>
            <person name="Collymore A."/>
            <person name="Cooke P."/>
            <person name="Costello M."/>
            <person name="D'Aco K."/>
            <person name="Daza R."/>
            <person name="De Haan G."/>
            <person name="DeGray S."/>
            <person name="DeMaso C."/>
            <person name="Dhargay N."/>
            <person name="Dooley K."/>
            <person name="Dooley E."/>
            <person name="Doricent M."/>
            <person name="Dorje P."/>
            <person name="Dorjee K."/>
            <person name="Dupes A."/>
            <person name="Elong R."/>
            <person name="Falk J."/>
            <person name="Farina A."/>
            <person name="Faro S."/>
            <person name="Ferguson D."/>
            <person name="Fisher S."/>
            <person name="Foley C.D."/>
            <person name="Franke A."/>
            <person name="Friedrich D."/>
            <person name="Gadbois L."/>
            <person name="Gearin G."/>
            <person name="Gearin C.R."/>
            <person name="Giannoukos G."/>
            <person name="Goode T."/>
            <person name="Graham J."/>
            <person name="Grandbois E."/>
            <person name="Grewal S."/>
            <person name="Gyaltsen K."/>
            <person name="Hafez N."/>
            <person name="Hagos B."/>
            <person name="Hall J."/>
            <person name="Henson C."/>
            <person name="Hollinger A."/>
            <person name="Honan T."/>
            <person name="Huard M.D."/>
            <person name="Hughes L."/>
            <person name="Hurhula B."/>
            <person name="Husby M.E."/>
            <person name="Kamat A."/>
            <person name="Kanga B."/>
            <person name="Kashin S."/>
            <person name="Khazanovich D."/>
            <person name="Kisner P."/>
            <person name="Lance K."/>
            <person name="Lara M."/>
            <person name="Lee W."/>
            <person name="Lennon N."/>
            <person name="Letendre F."/>
            <person name="LeVine R."/>
            <person name="Lipovsky A."/>
            <person name="Liu X."/>
            <person name="Liu J."/>
            <person name="Liu S."/>
            <person name="Lokyitsang T."/>
            <person name="Lokyitsang Y."/>
            <person name="Lubonja R."/>
            <person name="Lui A."/>
            <person name="MacDonald P."/>
            <person name="Magnisalis V."/>
            <person name="Maru K."/>
            <person name="Matthews C."/>
            <person name="McCusker W."/>
            <person name="McDonough S."/>
            <person name="Mehta T."/>
            <person name="Meldrim J."/>
            <person name="Meneus L."/>
            <person name="Mihai O."/>
            <person name="Mihalev A."/>
            <person name="Mihova T."/>
            <person name="Mittelman R."/>
            <person name="Mlenga V."/>
            <person name="Montmayeur A."/>
            <person name="Mulrain L."/>
            <person name="Navidi A."/>
            <person name="Naylor J."/>
            <person name="Negash T."/>
            <person name="Nguyen T."/>
            <person name="Nguyen N."/>
            <person name="Nicol R."/>
            <person name="Norbu C."/>
            <person name="Norbu N."/>
            <person name="Novod N."/>
            <person name="O'Neill B."/>
            <person name="Osman S."/>
            <person name="Markiewicz E."/>
            <person name="Oyono O.L."/>
            <person name="Patti C."/>
            <person name="Phunkhang P."/>
            <person name="Pierre F."/>
            <person name="Priest M."/>
            <person name="Raghuraman S."/>
            <person name="Rege F."/>
            <person name="Reyes R."/>
            <person name="Rise C."/>
            <person name="Rogov P."/>
            <person name="Ross K."/>
            <person name="Ryan E."/>
            <person name="Settipalli S."/>
            <person name="Shea T."/>
            <person name="Sherpa N."/>
            <person name="Shi L."/>
            <person name="Shih D."/>
            <person name="Sparrow T."/>
            <person name="Spaulding J."/>
            <person name="Stalker J."/>
            <person name="Stange-Thomann N."/>
            <person name="Stavropoulos S."/>
            <person name="Stone C."/>
            <person name="Strader C."/>
            <person name="Tesfaye S."/>
            <person name="Thomson T."/>
            <person name="Thoulutsang Y."/>
            <person name="Thoulutsang D."/>
            <person name="Topham K."/>
            <person name="Topping I."/>
            <person name="Tsamla T."/>
            <person name="Vassiliev H."/>
            <person name="Vo A."/>
            <person name="Wangchuk T."/>
            <person name="Wangdi T."/>
            <person name="Weiand M."/>
            <person name="Wilkinson J."/>
            <person name="Wilson A."/>
            <person name="Yadav S."/>
            <person name="Young G."/>
            <person name="Yu Q."/>
            <person name="Zembek L."/>
            <person name="Zhong D."/>
            <person name="Zimmer A."/>
            <person name="Zwirko Z."/>
            <person name="Jaffe D.B."/>
            <person name="Alvarez P."/>
            <person name="Brockman W."/>
            <person name="Butler J."/>
            <person name="Chin C."/>
            <person name="Gnerre S."/>
            <person name="Grabherr M."/>
            <person name="Kleber M."/>
            <person name="Mauceli E."/>
            <person name="MacCallum I."/>
        </authorList>
    </citation>
    <scope>NUCLEOTIDE SEQUENCE [LARGE SCALE GENOMIC DNA]</scope>
    <source>
        <strain evidence="2">MSH-3 / Tucson 14011-0111.49</strain>
    </source>
</reference>
<dbReference type="OrthoDB" id="2347980at2759"/>
<protein>
    <submittedName>
        <fullName evidence="1">GL15761</fullName>
    </submittedName>
</protein>
<dbReference type="AlphaFoldDB" id="B4HDD6"/>
<accession>B4HDD6</accession>
<dbReference type="EMBL" id="CH480120">
    <property type="protein sequence ID" value="EDW26388.1"/>
    <property type="molecule type" value="Genomic_DNA"/>
</dbReference>
<keyword evidence="2" id="KW-1185">Reference proteome</keyword>
<sequence>MFYHHIVRYSAKQFVEVLSARHLSHMIGDERENLRINAWIRSGSNQGLFVRPRLFMPYFEEVKALLKDRLSSSHHQVELMRMRKSRHPPDIPDTLNMVSHMNAAANNGLCSVVNRGDIHENIDMMVGSAVIPAPDNQTLLAMRKRENKLRQSPMCQRACFGFTDPPICMGIACWFFGKFDSEFPNILIHRVAFRAFPYWL</sequence>
<evidence type="ECO:0000313" key="1">
    <source>
        <dbReference type="EMBL" id="EDW26388.1"/>
    </source>
</evidence>
<name>B4HDD6_DROPE</name>
<dbReference type="eggNOG" id="KOG2838">
    <property type="taxonomic scope" value="Eukaryota"/>
</dbReference>
<dbReference type="STRING" id="7234.B4HDD6"/>
<dbReference type="PANTHER" id="PTHR16064:SF3">
    <property type="entry name" value="BTB_POZ DOMAIN-CONTAINING PROTEIN 7"/>
    <property type="match status" value="1"/>
</dbReference>
<evidence type="ECO:0000313" key="2">
    <source>
        <dbReference type="Proteomes" id="UP000008744"/>
    </source>
</evidence>
<dbReference type="PANTHER" id="PTHR16064">
    <property type="entry name" value="BTB POZ DOMAIN CONTAINING 7"/>
    <property type="match status" value="1"/>
</dbReference>
<gene>
    <name evidence="1" type="primary">Dper\GL15761</name>
    <name evidence="1" type="ORF">Dper_GL15761</name>
</gene>
<dbReference type="Proteomes" id="UP000008744">
    <property type="component" value="Unassembled WGS sequence"/>
</dbReference>
<dbReference type="InterPro" id="IPR042345">
    <property type="entry name" value="Btbd7"/>
</dbReference>
<dbReference type="GO" id="GO:0061138">
    <property type="term" value="P:morphogenesis of a branching epithelium"/>
    <property type="evidence" value="ECO:0007669"/>
    <property type="project" value="InterPro"/>
</dbReference>